<protein>
    <submittedName>
        <fullName evidence="1">DUF1289 domain-containing protein</fullName>
    </submittedName>
</protein>
<accession>A0A5C7EW50</accession>
<dbReference type="EMBL" id="VPFL01000005">
    <property type="protein sequence ID" value="TXF12624.1"/>
    <property type="molecule type" value="Genomic_DNA"/>
</dbReference>
<evidence type="ECO:0000313" key="1">
    <source>
        <dbReference type="EMBL" id="TXF12624.1"/>
    </source>
</evidence>
<dbReference type="RefSeq" id="WP_147799116.1">
    <property type="nucleotide sequence ID" value="NZ_VPFL01000005.1"/>
</dbReference>
<dbReference type="AlphaFoldDB" id="A0A5C7EW50"/>
<dbReference type="OrthoDB" id="9811423at2"/>
<dbReference type="Proteomes" id="UP000321201">
    <property type="component" value="Unassembled WGS sequence"/>
</dbReference>
<dbReference type="InterPro" id="IPR010710">
    <property type="entry name" value="DUF1289"/>
</dbReference>
<dbReference type="PANTHER" id="PTHR35175">
    <property type="entry name" value="DUF1289 DOMAIN-CONTAINING PROTEIN"/>
    <property type="match status" value="1"/>
</dbReference>
<gene>
    <name evidence="1" type="ORF">FR698_05190</name>
</gene>
<proteinExistence type="predicted"/>
<dbReference type="InParanoid" id="A0A5C7EW50"/>
<dbReference type="PANTHER" id="PTHR35175:SF2">
    <property type="entry name" value="DUF1289 DOMAIN-CONTAINING PROTEIN"/>
    <property type="match status" value="1"/>
</dbReference>
<evidence type="ECO:0000313" key="2">
    <source>
        <dbReference type="Proteomes" id="UP000321201"/>
    </source>
</evidence>
<keyword evidence="2" id="KW-1185">Reference proteome</keyword>
<dbReference type="Pfam" id="PF06945">
    <property type="entry name" value="DUF1289"/>
    <property type="match status" value="1"/>
</dbReference>
<reference evidence="1 2" key="1">
    <citation type="submission" date="2019-08" db="EMBL/GenBank/DDBJ databases">
        <title>Pelomicrobium methylotrophicum gen. nov., sp. nov. a moderately thermophilic, facultatively anaerobic, lithoautotrophic and methylotrophic bacterium isolated from a terrestrial mud volcano.</title>
        <authorList>
            <person name="Slobodkina G.B."/>
            <person name="Merkel A.Y."/>
            <person name="Slobodkin A.I."/>
        </authorList>
    </citation>
    <scope>NUCLEOTIDE SEQUENCE [LARGE SCALE GENOMIC DNA]</scope>
    <source>
        <strain evidence="1 2">SM250</strain>
    </source>
</reference>
<name>A0A5C7EW50_9PROT</name>
<sequence>MNTVASPCIKVCAVDPATGLCRGCFRTLEEIASWSSYSDREKLEVWKRLEARRTLLPAWGCQPPGV</sequence>
<organism evidence="1 2">
    <name type="scientific">Pelomicrobium methylotrophicum</name>
    <dbReference type="NCBI Taxonomy" id="2602750"/>
    <lineage>
        <taxon>Bacteria</taxon>
        <taxon>Pseudomonadati</taxon>
        <taxon>Pseudomonadota</taxon>
        <taxon>Hydrogenophilia</taxon>
        <taxon>Hydrogenophilia incertae sedis</taxon>
        <taxon>Pelomicrobium</taxon>
    </lineage>
</organism>
<comment type="caution">
    <text evidence="1">The sequence shown here is derived from an EMBL/GenBank/DDBJ whole genome shotgun (WGS) entry which is preliminary data.</text>
</comment>
<dbReference type="FunCoup" id="A0A5C7EW50">
    <property type="interactions" value="1"/>
</dbReference>